<dbReference type="SUPFAM" id="SSF57716">
    <property type="entry name" value="Glucocorticoid receptor-like (DNA-binding domain)"/>
    <property type="match status" value="1"/>
</dbReference>
<dbReference type="Gene3D" id="3.30.50.10">
    <property type="entry name" value="Erythroid Transcription Factor GATA-1, subunit A"/>
    <property type="match status" value="1"/>
</dbReference>
<comment type="similarity">
    <text evidence="10">Belongs to the nuclear hormone receptor family.</text>
</comment>
<dbReference type="CDD" id="cd06969">
    <property type="entry name" value="NR_DBD_NGFI-B"/>
    <property type="match status" value="1"/>
</dbReference>
<evidence type="ECO:0000313" key="15">
    <source>
        <dbReference type="Proteomes" id="UP001186944"/>
    </source>
</evidence>
<feature type="region of interest" description="Disordered" evidence="11">
    <location>
        <begin position="277"/>
        <end position="299"/>
    </location>
</feature>
<dbReference type="InterPro" id="IPR013088">
    <property type="entry name" value="Znf_NHR/GATA"/>
</dbReference>
<evidence type="ECO:0000259" key="13">
    <source>
        <dbReference type="PROSITE" id="PS51843"/>
    </source>
</evidence>
<evidence type="ECO:0000256" key="3">
    <source>
        <dbReference type="ARBA" id="ARBA00022771"/>
    </source>
</evidence>
<keyword evidence="5 10" id="KW-0805">Transcription regulation</keyword>
<dbReference type="Pfam" id="PF00105">
    <property type="entry name" value="zf-C4"/>
    <property type="match status" value="1"/>
</dbReference>
<keyword evidence="7 10" id="KW-0804">Transcription</keyword>
<evidence type="ECO:0000256" key="11">
    <source>
        <dbReference type="SAM" id="MobiDB-lite"/>
    </source>
</evidence>
<dbReference type="PANTHER" id="PTHR24085:SF4">
    <property type="entry name" value="NUCLEAR HORMONE RECEPTOR HR38-RELATED"/>
    <property type="match status" value="1"/>
</dbReference>
<sequence>MGMFDNSSTSIRCDESLQSAKTPHDSAMNFNNSFQIFQGMESRYSAHNVCEGSKPYVSTGPYTSSQNIYQQTTTSVADADKKILNLPSPSSLEELSSLYSRSTSAYQNFDSSFYCSRQLPRFDIPQGSSEYQLNLGVGRESSIYTSGQYHPRPSMALPVQRSSQGGVNLQRYHMHSPTTSQTSGSCRSSPGRDLPQKEGLLCAVCGDNAACQHYGVRTCEGCKGFFKRTVQKNAKYVCLADKSCPVDKRRRNRCQFCRFQKCLAVGMVKEVVRTDSLKGRRGRLPSKPKSPQGSPPSPPVSMITNLVRAHVDSSPDLASHCYSKYQVPCGIDYEQCRKENIGLFYDLILSSINIIKTWSERVPGFADLCADDRDLLFKSASLELFVLRLAYRLQATSGMEKIIFDNGIVLHRMQCEAMFGDWINSIIDFGNSLHRIDLDISALACMEALTLVTMRHGLKEQTKMEEVQTKLTECLRDHCTYNSEAQKKPNYFSNILGKVTELRSLSQEGIQRMQNIKLDRIFVTPTAIEDVFLSSELPF</sequence>
<feature type="domain" description="Nuclear receptor" evidence="12">
    <location>
        <begin position="199"/>
        <end position="274"/>
    </location>
</feature>
<comment type="caution">
    <text evidence="14">The sequence shown here is derived from an EMBL/GenBank/DDBJ whole genome shotgun (WGS) entry which is preliminary data.</text>
</comment>
<evidence type="ECO:0000256" key="5">
    <source>
        <dbReference type="ARBA" id="ARBA00023015"/>
    </source>
</evidence>
<accession>A0AA88XDA3</accession>
<evidence type="ECO:0000256" key="9">
    <source>
        <dbReference type="ARBA" id="ARBA00023242"/>
    </source>
</evidence>
<protein>
    <recommendedName>
        <fullName evidence="16">Nuclear receptor subfamily 4 group A member 2</fullName>
    </recommendedName>
</protein>
<dbReference type="InterPro" id="IPR001628">
    <property type="entry name" value="Znf_hrmn_rcpt"/>
</dbReference>
<dbReference type="InterPro" id="IPR001723">
    <property type="entry name" value="Nuclear_hrmn_rcpt"/>
</dbReference>
<comment type="subcellular location">
    <subcellularLocation>
        <location evidence="1 10">Nucleus</location>
    </subcellularLocation>
</comment>
<dbReference type="PANTHER" id="PTHR24085">
    <property type="entry name" value="NUCLEAR HORMONE RECEPTOR"/>
    <property type="match status" value="1"/>
</dbReference>
<gene>
    <name evidence="14" type="ORF">FSP39_006822</name>
</gene>
<dbReference type="InterPro" id="IPR035500">
    <property type="entry name" value="NHR-like_dom_sf"/>
</dbReference>
<feature type="domain" description="NR LBD" evidence="13">
    <location>
        <begin position="298"/>
        <end position="535"/>
    </location>
</feature>
<evidence type="ECO:0000256" key="7">
    <source>
        <dbReference type="ARBA" id="ARBA00023163"/>
    </source>
</evidence>
<keyword evidence="4 10" id="KW-0862">Zinc</keyword>
<dbReference type="PROSITE" id="PS00031">
    <property type="entry name" value="NUCLEAR_REC_DBD_1"/>
    <property type="match status" value="1"/>
</dbReference>
<dbReference type="Proteomes" id="UP001186944">
    <property type="component" value="Unassembled WGS sequence"/>
</dbReference>
<dbReference type="Gene3D" id="1.10.565.10">
    <property type="entry name" value="Retinoid X Receptor"/>
    <property type="match status" value="1"/>
</dbReference>
<evidence type="ECO:0000313" key="14">
    <source>
        <dbReference type="EMBL" id="KAK3082841.1"/>
    </source>
</evidence>
<dbReference type="SMART" id="SM00430">
    <property type="entry name" value="HOLI"/>
    <property type="match status" value="1"/>
</dbReference>
<dbReference type="GO" id="GO:0008270">
    <property type="term" value="F:zinc ion binding"/>
    <property type="evidence" value="ECO:0007669"/>
    <property type="project" value="UniProtKB-KW"/>
</dbReference>
<dbReference type="PRINTS" id="PR00398">
    <property type="entry name" value="STRDHORMONER"/>
</dbReference>
<dbReference type="GO" id="GO:0005634">
    <property type="term" value="C:nucleus"/>
    <property type="evidence" value="ECO:0007669"/>
    <property type="project" value="UniProtKB-SubCell"/>
</dbReference>
<reference evidence="14" key="1">
    <citation type="submission" date="2019-08" db="EMBL/GenBank/DDBJ databases">
        <title>The improved chromosome-level genome for the pearl oyster Pinctada fucata martensii using PacBio sequencing and Hi-C.</title>
        <authorList>
            <person name="Zheng Z."/>
        </authorList>
    </citation>
    <scope>NUCLEOTIDE SEQUENCE</scope>
    <source>
        <strain evidence="14">ZZ-2019</strain>
        <tissue evidence="14">Adductor muscle</tissue>
    </source>
</reference>
<dbReference type="PROSITE" id="PS51843">
    <property type="entry name" value="NR_LBD"/>
    <property type="match status" value="1"/>
</dbReference>
<dbReference type="InterPro" id="IPR000536">
    <property type="entry name" value="Nucl_hrmn_rcpt_lig-bd"/>
</dbReference>
<keyword evidence="8 10" id="KW-0675">Receptor</keyword>
<keyword evidence="6 10" id="KW-0238">DNA-binding</keyword>
<dbReference type="GO" id="GO:0000978">
    <property type="term" value="F:RNA polymerase II cis-regulatory region sequence-specific DNA binding"/>
    <property type="evidence" value="ECO:0007669"/>
    <property type="project" value="TreeGrafter"/>
</dbReference>
<dbReference type="SUPFAM" id="SSF48508">
    <property type="entry name" value="Nuclear receptor ligand-binding domain"/>
    <property type="match status" value="1"/>
</dbReference>
<evidence type="ECO:0000256" key="10">
    <source>
        <dbReference type="RuleBase" id="RU004334"/>
    </source>
</evidence>
<evidence type="ECO:0000256" key="1">
    <source>
        <dbReference type="ARBA" id="ARBA00004123"/>
    </source>
</evidence>
<dbReference type="GO" id="GO:0071376">
    <property type="term" value="P:cellular response to corticotropin-releasing hormone stimulus"/>
    <property type="evidence" value="ECO:0007669"/>
    <property type="project" value="TreeGrafter"/>
</dbReference>
<dbReference type="AlphaFoldDB" id="A0AA88XDA3"/>
<evidence type="ECO:0000256" key="4">
    <source>
        <dbReference type="ARBA" id="ARBA00022833"/>
    </source>
</evidence>
<dbReference type="GO" id="GO:0035259">
    <property type="term" value="F:nuclear glucocorticoid receptor binding"/>
    <property type="evidence" value="ECO:0007669"/>
    <property type="project" value="TreeGrafter"/>
</dbReference>
<dbReference type="PRINTS" id="PR00047">
    <property type="entry name" value="STROIDFINGER"/>
</dbReference>
<dbReference type="InterPro" id="IPR003070">
    <property type="entry name" value="NR4A1-3"/>
</dbReference>
<organism evidence="14 15">
    <name type="scientific">Pinctada imbricata</name>
    <name type="common">Atlantic pearl-oyster</name>
    <name type="synonym">Pinctada martensii</name>
    <dbReference type="NCBI Taxonomy" id="66713"/>
    <lineage>
        <taxon>Eukaryota</taxon>
        <taxon>Metazoa</taxon>
        <taxon>Spiralia</taxon>
        <taxon>Lophotrochozoa</taxon>
        <taxon>Mollusca</taxon>
        <taxon>Bivalvia</taxon>
        <taxon>Autobranchia</taxon>
        <taxon>Pteriomorphia</taxon>
        <taxon>Pterioida</taxon>
        <taxon>Pterioidea</taxon>
        <taxon>Pteriidae</taxon>
        <taxon>Pinctada</taxon>
    </lineage>
</organism>
<dbReference type="SMART" id="SM00399">
    <property type="entry name" value="ZnF_C4"/>
    <property type="match status" value="1"/>
</dbReference>
<keyword evidence="2 10" id="KW-0479">Metal-binding</keyword>
<keyword evidence="9 10" id="KW-0539">Nucleus</keyword>
<dbReference type="Pfam" id="PF00104">
    <property type="entry name" value="Hormone_recep"/>
    <property type="match status" value="1"/>
</dbReference>
<feature type="region of interest" description="Disordered" evidence="11">
    <location>
        <begin position="1"/>
        <end position="24"/>
    </location>
</feature>
<evidence type="ECO:0000256" key="6">
    <source>
        <dbReference type="ARBA" id="ARBA00023125"/>
    </source>
</evidence>
<keyword evidence="3 10" id="KW-0863">Zinc-finger</keyword>
<dbReference type="FunFam" id="3.30.50.10:FF:000009">
    <property type="entry name" value="nuclear receptor subfamily 4 group A member 2"/>
    <property type="match status" value="1"/>
</dbReference>
<dbReference type="GO" id="GO:0005667">
    <property type="term" value="C:transcription regulator complex"/>
    <property type="evidence" value="ECO:0007669"/>
    <property type="project" value="TreeGrafter"/>
</dbReference>
<proteinExistence type="inferred from homology"/>
<dbReference type="PROSITE" id="PS51030">
    <property type="entry name" value="NUCLEAR_REC_DBD_2"/>
    <property type="match status" value="1"/>
</dbReference>
<keyword evidence="15" id="KW-1185">Reference proteome</keyword>
<evidence type="ECO:0008006" key="16">
    <source>
        <dbReference type="Google" id="ProtNLM"/>
    </source>
</evidence>
<dbReference type="PRINTS" id="PR01284">
    <property type="entry name" value="NUCLEARECPTR"/>
</dbReference>
<evidence type="ECO:0000259" key="12">
    <source>
        <dbReference type="PROSITE" id="PS51030"/>
    </source>
</evidence>
<dbReference type="EMBL" id="VSWD01000014">
    <property type="protein sequence ID" value="KAK3082841.1"/>
    <property type="molecule type" value="Genomic_DNA"/>
</dbReference>
<dbReference type="GO" id="GO:0004879">
    <property type="term" value="F:nuclear receptor activity"/>
    <property type="evidence" value="ECO:0007669"/>
    <property type="project" value="InterPro"/>
</dbReference>
<evidence type="ECO:0000256" key="2">
    <source>
        <dbReference type="ARBA" id="ARBA00022723"/>
    </source>
</evidence>
<evidence type="ECO:0000256" key="8">
    <source>
        <dbReference type="ARBA" id="ARBA00023170"/>
    </source>
</evidence>
<name>A0AA88XDA3_PINIB</name>
<feature type="compositionally biased region" description="Polar residues" evidence="11">
    <location>
        <begin position="1"/>
        <end position="21"/>
    </location>
</feature>